<gene>
    <name evidence="2" type="ORF">V2S66_21425</name>
</gene>
<dbReference type="RefSeq" id="WP_330797523.1">
    <property type="nucleotide sequence ID" value="NZ_JAZEWV010000018.1"/>
</dbReference>
<keyword evidence="1" id="KW-1133">Transmembrane helix</keyword>
<keyword evidence="1" id="KW-0812">Transmembrane</keyword>
<dbReference type="Proteomes" id="UP001344658">
    <property type="component" value="Unassembled WGS sequence"/>
</dbReference>
<feature type="transmembrane region" description="Helical" evidence="1">
    <location>
        <begin position="182"/>
        <end position="206"/>
    </location>
</feature>
<reference evidence="2 3" key="1">
    <citation type="submission" date="2023-12" db="EMBL/GenBank/DDBJ databases">
        <title>Streptomyces sp. V4-01.</title>
        <authorList>
            <person name="Somphong A."/>
            <person name="Phongsopitanun W."/>
        </authorList>
    </citation>
    <scope>NUCLEOTIDE SEQUENCE [LARGE SCALE GENOMIC DNA]</scope>
    <source>
        <strain evidence="2 3">V4-01</strain>
    </source>
</reference>
<protein>
    <submittedName>
        <fullName evidence="2">Uncharacterized protein</fullName>
    </submittedName>
</protein>
<evidence type="ECO:0000313" key="2">
    <source>
        <dbReference type="EMBL" id="MEE4544527.1"/>
    </source>
</evidence>
<feature type="transmembrane region" description="Helical" evidence="1">
    <location>
        <begin position="81"/>
        <end position="103"/>
    </location>
</feature>
<evidence type="ECO:0000313" key="3">
    <source>
        <dbReference type="Proteomes" id="UP001344658"/>
    </source>
</evidence>
<organism evidence="2 3">
    <name type="scientific">Actinacidiphila polyblastidii</name>
    <dbReference type="NCBI Taxonomy" id="3110430"/>
    <lineage>
        <taxon>Bacteria</taxon>
        <taxon>Bacillati</taxon>
        <taxon>Actinomycetota</taxon>
        <taxon>Actinomycetes</taxon>
        <taxon>Kitasatosporales</taxon>
        <taxon>Streptomycetaceae</taxon>
        <taxon>Actinacidiphila</taxon>
    </lineage>
</organism>
<accession>A0ABU7PH04</accession>
<feature type="transmembrane region" description="Helical" evidence="1">
    <location>
        <begin position="293"/>
        <end position="318"/>
    </location>
</feature>
<keyword evidence="3" id="KW-1185">Reference proteome</keyword>
<feature type="transmembrane region" description="Helical" evidence="1">
    <location>
        <begin position="115"/>
        <end position="137"/>
    </location>
</feature>
<evidence type="ECO:0000256" key="1">
    <source>
        <dbReference type="SAM" id="Phobius"/>
    </source>
</evidence>
<proteinExistence type="predicted"/>
<keyword evidence="1" id="KW-0472">Membrane</keyword>
<feature type="transmembrane region" description="Helical" evidence="1">
    <location>
        <begin position="338"/>
        <end position="358"/>
    </location>
</feature>
<name>A0ABU7PH04_9ACTN</name>
<sequence>MDTGVFVVLPDDGAALLRRMVDGADADAAADWYQDQYGETVDVHDFLTDLAELGFVMDGEQPAPSAQEDVPVRWQRLGRALFSRATAVLFGCLIAAWAAVVAFDHSLAPTYHRLFFTQYVSVITVVLLAAQTPLVLLHEAAHALAGRRLGLPSRLSVGRRFHYLVFLTTMDGLVAVPRRKRYLPILAGMLTDVAVLAALTLCAAALRGAGGTGSAVASAALALAYLTGLRLLWQGWFFLQTDVYYLVTTVLGCVDLHTTARQLNANRWRAWTGRAPAHDPDRWHPRDRAVARWYAVLMIVGYGVSLTTFAFAILPGTVHLLRMVFSRFTAGSADAPQIADSCVFLLLIVGQVAFAVWLSVRQRRARPSAAPVSAS</sequence>
<feature type="transmembrane region" description="Helical" evidence="1">
    <location>
        <begin position="218"/>
        <end position="237"/>
    </location>
</feature>
<comment type="caution">
    <text evidence="2">The sequence shown here is derived from an EMBL/GenBank/DDBJ whole genome shotgun (WGS) entry which is preliminary data.</text>
</comment>
<dbReference type="EMBL" id="JAZEWV010000018">
    <property type="protein sequence ID" value="MEE4544527.1"/>
    <property type="molecule type" value="Genomic_DNA"/>
</dbReference>